<dbReference type="InterPro" id="IPR006015">
    <property type="entry name" value="Universal_stress_UspA"/>
</dbReference>
<comment type="similarity">
    <text evidence="1">Belongs to the universal stress protein A family.</text>
</comment>
<keyword evidence="4" id="KW-1185">Reference proteome</keyword>
<feature type="domain" description="UspA" evidence="2">
    <location>
        <begin position="155"/>
        <end position="277"/>
    </location>
</feature>
<proteinExistence type="inferred from homology"/>
<evidence type="ECO:0000259" key="2">
    <source>
        <dbReference type="Pfam" id="PF00582"/>
    </source>
</evidence>
<dbReference type="CDD" id="cd00293">
    <property type="entry name" value="USP-like"/>
    <property type="match status" value="1"/>
</dbReference>
<dbReference type="PRINTS" id="PR01438">
    <property type="entry name" value="UNVRSLSTRESS"/>
</dbReference>
<dbReference type="Gene3D" id="3.40.50.12370">
    <property type="match status" value="1"/>
</dbReference>
<evidence type="ECO:0000256" key="1">
    <source>
        <dbReference type="ARBA" id="ARBA00008791"/>
    </source>
</evidence>
<dbReference type="SUPFAM" id="SSF52402">
    <property type="entry name" value="Adenine nucleotide alpha hydrolases-like"/>
    <property type="match status" value="2"/>
</dbReference>
<comment type="caution">
    <text evidence="3">The sequence shown here is derived from an EMBL/GenBank/DDBJ whole genome shotgun (WGS) entry which is preliminary data.</text>
</comment>
<dbReference type="EMBL" id="FCOL02000081">
    <property type="protein sequence ID" value="SAL82689.1"/>
    <property type="molecule type" value="Genomic_DNA"/>
</dbReference>
<protein>
    <submittedName>
        <fullName evidence="3">UspA domain-containing protein</fullName>
    </submittedName>
</protein>
<reference evidence="3" key="1">
    <citation type="submission" date="2016-01" db="EMBL/GenBank/DDBJ databases">
        <authorList>
            <person name="Peeters C."/>
        </authorList>
    </citation>
    <scope>NUCLEOTIDE SEQUENCE [LARGE SCALE GENOMIC DNA]</scope>
    <source>
        <strain evidence="3">LMG 22937</strain>
    </source>
</reference>
<dbReference type="InterPro" id="IPR006016">
    <property type="entry name" value="UspA"/>
</dbReference>
<sequence length="279" mass="30468">MSYKSIAVHLDTSKRAHARLEIALRLARDFEAELTGVFAIFMPVPQPMCVMAGSADYYAAHEETRARHAGAIERLFRAEAVRAEVPGRWVEAREHDEPSVSRYGRCADLVIAGQDDPSDPESFIADHFIEDLVMESGRPVLLVPYAGEFPTIGTRVMLAWDGSREATRAVHDALPFLQRARQVTVVTVNELSTRSLASQIPGAEIALTIGRHDVKVEVNAIEGAHDASIGDVLLSRASNLGADLLVMGAYGHARWRELVLGGATRTLLKSSTLPLLLSH</sequence>
<evidence type="ECO:0000313" key="4">
    <source>
        <dbReference type="Proteomes" id="UP000054925"/>
    </source>
</evidence>
<accession>A0A158KPL2</accession>
<dbReference type="AlphaFoldDB" id="A0A158KPL2"/>
<dbReference type="PANTHER" id="PTHR46268:SF15">
    <property type="entry name" value="UNIVERSAL STRESS PROTEIN HP_0031"/>
    <property type="match status" value="1"/>
</dbReference>
<dbReference type="OrthoDB" id="9804721at2"/>
<dbReference type="RefSeq" id="WP_087659895.1">
    <property type="nucleotide sequence ID" value="NZ_FCOL02000081.1"/>
</dbReference>
<dbReference type="Proteomes" id="UP000054925">
    <property type="component" value="Unassembled WGS sequence"/>
</dbReference>
<gene>
    <name evidence="3" type="ORF">AWB67_06196</name>
</gene>
<name>A0A158KPL2_9BURK</name>
<evidence type="ECO:0000313" key="3">
    <source>
        <dbReference type="EMBL" id="SAL82689.1"/>
    </source>
</evidence>
<dbReference type="PANTHER" id="PTHR46268">
    <property type="entry name" value="STRESS RESPONSE PROTEIN NHAX"/>
    <property type="match status" value="1"/>
</dbReference>
<organism evidence="3 4">
    <name type="scientific">Caballeronia terrestris</name>
    <dbReference type="NCBI Taxonomy" id="1226301"/>
    <lineage>
        <taxon>Bacteria</taxon>
        <taxon>Pseudomonadati</taxon>
        <taxon>Pseudomonadota</taxon>
        <taxon>Betaproteobacteria</taxon>
        <taxon>Burkholderiales</taxon>
        <taxon>Burkholderiaceae</taxon>
        <taxon>Caballeronia</taxon>
    </lineage>
</organism>
<dbReference type="Pfam" id="PF00582">
    <property type="entry name" value="Usp"/>
    <property type="match status" value="1"/>
</dbReference>